<proteinExistence type="predicted"/>
<reference evidence="1" key="1">
    <citation type="submission" date="2019-06" db="EMBL/GenBank/DDBJ databases">
        <title>Draft genome sequence of Bacillus sp. strain MHSD28.</title>
        <authorList>
            <person name="Makuwa S.C."/>
            <person name="Serepa-Dlamini M.H."/>
        </authorList>
    </citation>
    <scope>NUCLEOTIDE SEQUENCE</scope>
    <source>
        <strain evidence="1">MHSD28</strain>
    </source>
</reference>
<keyword evidence="2" id="KW-1185">Reference proteome</keyword>
<dbReference type="Proteomes" id="UP000317636">
    <property type="component" value="Unassembled WGS sequence"/>
</dbReference>
<evidence type="ECO:0000313" key="1">
    <source>
        <dbReference type="EMBL" id="TPV42647.1"/>
    </source>
</evidence>
<dbReference type="EMBL" id="VHIV01000003">
    <property type="protein sequence ID" value="TPV42647.1"/>
    <property type="molecule type" value="Genomic_DNA"/>
</dbReference>
<accession>A0AC61T3N5</accession>
<comment type="caution">
    <text evidence="1">The sequence shown here is derived from an EMBL/GenBank/DDBJ whole genome shotgun (WGS) entry which is preliminary data.</text>
</comment>
<evidence type="ECO:0000313" key="2">
    <source>
        <dbReference type="Proteomes" id="UP000317636"/>
    </source>
</evidence>
<protein>
    <submittedName>
        <fullName evidence="1">Uncharacterized protein</fullName>
    </submittedName>
</protein>
<name>A0AC61T3N5_9BACI</name>
<organism evidence="1 2">
    <name type="scientific">Bacillus dicomae</name>
    <dbReference type="NCBI Taxonomy" id="3088378"/>
    <lineage>
        <taxon>Bacteria</taxon>
        <taxon>Bacillati</taxon>
        <taxon>Bacillota</taxon>
        <taxon>Bacilli</taxon>
        <taxon>Bacillales</taxon>
        <taxon>Bacillaceae</taxon>
        <taxon>Bacillus</taxon>
        <taxon>Bacillus cereus group</taxon>
    </lineage>
</organism>
<sequence length="74" mass="8862">MLLNVLYVGCTYPPFTPSYIFILHIENLFFLTYPLQIPYIRNCFYNDRIEVASVPDSAKKHRCLSFPCFLRFKY</sequence>
<gene>
    <name evidence="1" type="ORF">FJ659_19610</name>
</gene>